<protein>
    <recommendedName>
        <fullName evidence="2">RBR-type E3 ubiquitin transferase</fullName>
        <ecNumber evidence="2">2.3.2.31</ecNumber>
    </recommendedName>
</protein>
<keyword evidence="7" id="KW-0833">Ubl conjugation pathway</keyword>
<dbReference type="PROSITE" id="PS00518">
    <property type="entry name" value="ZF_RING_1"/>
    <property type="match status" value="1"/>
</dbReference>
<dbReference type="InterPro" id="IPR002867">
    <property type="entry name" value="IBR_dom"/>
</dbReference>
<gene>
    <name evidence="12" type="ORF">CCMP2556_LOCUS2803</name>
</gene>
<evidence type="ECO:0000256" key="1">
    <source>
        <dbReference type="ARBA" id="ARBA00001798"/>
    </source>
</evidence>
<dbReference type="InterPro" id="IPR031127">
    <property type="entry name" value="E3_UB_ligase_RBR"/>
</dbReference>
<dbReference type="Proteomes" id="UP001642484">
    <property type="component" value="Unassembled WGS sequence"/>
</dbReference>
<evidence type="ECO:0000256" key="3">
    <source>
        <dbReference type="ARBA" id="ARBA00022679"/>
    </source>
</evidence>
<proteinExistence type="predicted"/>
<dbReference type="Pfam" id="PF01485">
    <property type="entry name" value="IBR"/>
    <property type="match status" value="2"/>
</dbReference>
<dbReference type="SMART" id="SM00647">
    <property type="entry name" value="IBR"/>
    <property type="match status" value="2"/>
</dbReference>
<keyword evidence="8" id="KW-0862">Zinc</keyword>
<evidence type="ECO:0000256" key="7">
    <source>
        <dbReference type="ARBA" id="ARBA00022786"/>
    </source>
</evidence>
<dbReference type="Gene3D" id="1.20.120.1750">
    <property type="match status" value="1"/>
</dbReference>
<evidence type="ECO:0000259" key="10">
    <source>
        <dbReference type="PROSITE" id="PS50105"/>
    </source>
</evidence>
<keyword evidence="6" id="KW-0863">Zinc-finger</keyword>
<organism evidence="12 13">
    <name type="scientific">Durusdinium trenchii</name>
    <dbReference type="NCBI Taxonomy" id="1381693"/>
    <lineage>
        <taxon>Eukaryota</taxon>
        <taxon>Sar</taxon>
        <taxon>Alveolata</taxon>
        <taxon>Dinophyceae</taxon>
        <taxon>Suessiales</taxon>
        <taxon>Symbiodiniaceae</taxon>
        <taxon>Durusdinium</taxon>
    </lineage>
</organism>
<dbReference type="SUPFAM" id="SSF47769">
    <property type="entry name" value="SAM/Pointed domain"/>
    <property type="match status" value="1"/>
</dbReference>
<dbReference type="SUPFAM" id="SSF57850">
    <property type="entry name" value="RING/U-box"/>
    <property type="match status" value="3"/>
</dbReference>
<dbReference type="PROSITE" id="PS50105">
    <property type="entry name" value="SAM_DOMAIN"/>
    <property type="match status" value="1"/>
</dbReference>
<dbReference type="InterPro" id="IPR044066">
    <property type="entry name" value="TRIAD_supradom"/>
</dbReference>
<dbReference type="InterPro" id="IPR013083">
    <property type="entry name" value="Znf_RING/FYVE/PHD"/>
</dbReference>
<dbReference type="Pfam" id="PF00536">
    <property type="entry name" value="SAM_1"/>
    <property type="match status" value="1"/>
</dbReference>
<dbReference type="Gene3D" id="1.10.150.50">
    <property type="entry name" value="Transcription Factor, Ets-1"/>
    <property type="match status" value="1"/>
</dbReference>
<feature type="region of interest" description="Disordered" evidence="9">
    <location>
        <begin position="264"/>
        <end position="283"/>
    </location>
</feature>
<comment type="caution">
    <text evidence="12">The sequence shown here is derived from an EMBL/GenBank/DDBJ whole genome shotgun (WGS) entry which is preliminary data.</text>
</comment>
<dbReference type="InterPro" id="IPR001660">
    <property type="entry name" value="SAM"/>
</dbReference>
<evidence type="ECO:0000259" key="11">
    <source>
        <dbReference type="PROSITE" id="PS51873"/>
    </source>
</evidence>
<evidence type="ECO:0000256" key="2">
    <source>
        <dbReference type="ARBA" id="ARBA00012251"/>
    </source>
</evidence>
<dbReference type="InterPro" id="IPR013761">
    <property type="entry name" value="SAM/pointed_sf"/>
</dbReference>
<keyword evidence="4" id="KW-0479">Metal-binding</keyword>
<comment type="catalytic activity">
    <reaction evidence="1">
        <text>[E2 ubiquitin-conjugating enzyme]-S-ubiquitinyl-L-cysteine + [acceptor protein]-L-lysine = [E2 ubiquitin-conjugating enzyme]-L-cysteine + [acceptor protein]-N(6)-ubiquitinyl-L-lysine.</text>
        <dbReference type="EC" id="2.3.2.31"/>
    </reaction>
</comment>
<dbReference type="CDD" id="cd22584">
    <property type="entry name" value="Rcat_RBR_unk"/>
    <property type="match status" value="1"/>
</dbReference>
<dbReference type="PROSITE" id="PS51873">
    <property type="entry name" value="TRIAD"/>
    <property type="match status" value="1"/>
</dbReference>
<reference evidence="12 13" key="1">
    <citation type="submission" date="2024-02" db="EMBL/GenBank/DDBJ databases">
        <authorList>
            <person name="Chen Y."/>
            <person name="Shah S."/>
            <person name="Dougan E. K."/>
            <person name="Thang M."/>
            <person name="Chan C."/>
        </authorList>
    </citation>
    <scope>NUCLEOTIDE SEQUENCE [LARGE SCALE GENOMIC DNA]</scope>
</reference>
<keyword evidence="3" id="KW-0808">Transferase</keyword>
<evidence type="ECO:0000256" key="9">
    <source>
        <dbReference type="SAM" id="MobiDB-lite"/>
    </source>
</evidence>
<name>A0ABP0HQ15_9DINO</name>
<sequence length="580" mass="65547">MSRSNVRSWSMEEVQAWLLQQGPHVAKPEVMESFRANEVDGAILLHLTQENIRIELQVRSLNARKILWDRVSELQYLEGSRLLKKVVKMQLECSEDDLQHSTLEANSQDDFIQAVQLWQADLQRVQQIMEDAERSSLLQSMEVGREMFAEAGYVAAQELQTHVNQVVELERSDAQVARDVHIGWIDVQVAGVLQRAQRQVEVPLAPSTMVTPTSVASSSAAVTTAADVAPSSAASSSAAISSVFEFVSTNEAAQSMAASSVATSKAASSGEPMPEPGPSSNRSKLLKCNTCFEKKTESYELSCKHAMCRDCLAKFFISATSDLTMWPPRCCSQPIDLALAQQVLPLDQKIRFIDRSKEANAKNKMYCSNPRCSLFLDLDVVGMEDTKYSCPQCDTLLCLQCRGPAHPELTCQEAAERKQSSAEEQQLLELAGRQGWRRCGRCGVMVQLSSGCNHMTCRCGHHFCYHCGSNWSGPDNQRLCRCPLWQEENLIVDVQRQVERREREVRRPLREQEVQEIRYQLQVEEECTHDGSRQRKYRHYGSYGLNQECANCGFRMYHYGFQCRQCGDLVCHTCHHHRLH</sequence>
<feature type="domain" description="RING-type" evidence="11">
    <location>
        <begin position="284"/>
        <end position="488"/>
    </location>
</feature>
<evidence type="ECO:0000256" key="8">
    <source>
        <dbReference type="ARBA" id="ARBA00022833"/>
    </source>
</evidence>
<evidence type="ECO:0000256" key="5">
    <source>
        <dbReference type="ARBA" id="ARBA00022737"/>
    </source>
</evidence>
<evidence type="ECO:0000256" key="6">
    <source>
        <dbReference type="ARBA" id="ARBA00022771"/>
    </source>
</evidence>
<accession>A0ABP0HQ15</accession>
<keyword evidence="5" id="KW-0677">Repeat</keyword>
<keyword evidence="13" id="KW-1185">Reference proteome</keyword>
<dbReference type="InterPro" id="IPR017907">
    <property type="entry name" value="Znf_RING_CS"/>
</dbReference>
<evidence type="ECO:0000313" key="12">
    <source>
        <dbReference type="EMBL" id="CAK8992305.1"/>
    </source>
</evidence>
<dbReference type="EC" id="2.3.2.31" evidence="2"/>
<dbReference type="SMART" id="SM00454">
    <property type="entry name" value="SAM"/>
    <property type="match status" value="1"/>
</dbReference>
<evidence type="ECO:0000256" key="4">
    <source>
        <dbReference type="ARBA" id="ARBA00022723"/>
    </source>
</evidence>
<dbReference type="EMBL" id="CAXAMN010001113">
    <property type="protein sequence ID" value="CAK8992305.1"/>
    <property type="molecule type" value="Genomic_DNA"/>
</dbReference>
<feature type="domain" description="SAM" evidence="10">
    <location>
        <begin position="9"/>
        <end position="77"/>
    </location>
</feature>
<dbReference type="Gene3D" id="3.30.40.10">
    <property type="entry name" value="Zinc/RING finger domain, C3HC4 (zinc finger)"/>
    <property type="match status" value="1"/>
</dbReference>
<evidence type="ECO:0000313" key="13">
    <source>
        <dbReference type="Proteomes" id="UP001642484"/>
    </source>
</evidence>
<dbReference type="PANTHER" id="PTHR11685">
    <property type="entry name" value="RBR FAMILY RING FINGER AND IBR DOMAIN-CONTAINING"/>
    <property type="match status" value="1"/>
</dbReference>